<dbReference type="Proteomes" id="UP001249851">
    <property type="component" value="Unassembled WGS sequence"/>
</dbReference>
<evidence type="ECO:0000313" key="2">
    <source>
        <dbReference type="EMBL" id="KAK2560870.1"/>
    </source>
</evidence>
<evidence type="ECO:0000313" key="3">
    <source>
        <dbReference type="Proteomes" id="UP001249851"/>
    </source>
</evidence>
<organism evidence="2 3">
    <name type="scientific">Acropora cervicornis</name>
    <name type="common">Staghorn coral</name>
    <dbReference type="NCBI Taxonomy" id="6130"/>
    <lineage>
        <taxon>Eukaryota</taxon>
        <taxon>Metazoa</taxon>
        <taxon>Cnidaria</taxon>
        <taxon>Anthozoa</taxon>
        <taxon>Hexacorallia</taxon>
        <taxon>Scleractinia</taxon>
        <taxon>Astrocoeniina</taxon>
        <taxon>Acroporidae</taxon>
        <taxon>Acropora</taxon>
    </lineage>
</organism>
<dbReference type="AlphaFoldDB" id="A0AAD9V4Y1"/>
<comment type="caution">
    <text evidence="2">The sequence shown here is derived from an EMBL/GenBank/DDBJ whole genome shotgun (WGS) entry which is preliminary data.</text>
</comment>
<gene>
    <name evidence="2" type="ORF">P5673_015976</name>
</gene>
<proteinExistence type="predicted"/>
<reference evidence="2" key="1">
    <citation type="journal article" date="2023" name="G3 (Bethesda)">
        <title>Whole genome assembly and annotation of the endangered Caribbean coral Acropora cervicornis.</title>
        <authorList>
            <person name="Selwyn J.D."/>
            <person name="Vollmer S.V."/>
        </authorList>
    </citation>
    <scope>NUCLEOTIDE SEQUENCE</scope>
    <source>
        <strain evidence="2">K2</strain>
    </source>
</reference>
<name>A0AAD9V4Y1_ACRCE</name>
<keyword evidence="3" id="KW-1185">Reference proteome</keyword>
<sequence length="193" mass="22290">MCLTEARRHEHEEFIQSAVKKQQRNKRKREPNMYVAAVLECTVRRICSEVSSSYFCLCTPPKRRRLGSSEDKKETSAVQSSGDQQDKSKSNNCTLNSSDRLHFSCEFHESIDLPETPQTVPADESEVENFLHSLTIELAELPSFDEVDELLKEIEWGSDFHVVEEEIGEMLKRNCHDPFYPGLFEVLFDQLNT</sequence>
<accession>A0AAD9V4Y1</accession>
<protein>
    <submittedName>
        <fullName evidence="2">Uncharacterized protein</fullName>
    </submittedName>
</protein>
<feature type="region of interest" description="Disordered" evidence="1">
    <location>
        <begin position="64"/>
        <end position="92"/>
    </location>
</feature>
<dbReference type="EMBL" id="JARQWQ010000034">
    <property type="protein sequence ID" value="KAK2560870.1"/>
    <property type="molecule type" value="Genomic_DNA"/>
</dbReference>
<reference evidence="2" key="2">
    <citation type="journal article" date="2023" name="Science">
        <title>Genomic signatures of disease resistance in endangered staghorn corals.</title>
        <authorList>
            <person name="Vollmer S.V."/>
            <person name="Selwyn J.D."/>
            <person name="Despard B.A."/>
            <person name="Roesel C.L."/>
        </authorList>
    </citation>
    <scope>NUCLEOTIDE SEQUENCE</scope>
    <source>
        <strain evidence="2">K2</strain>
    </source>
</reference>
<evidence type="ECO:0000256" key="1">
    <source>
        <dbReference type="SAM" id="MobiDB-lite"/>
    </source>
</evidence>